<dbReference type="CDD" id="cd00483">
    <property type="entry name" value="HPPK"/>
    <property type="match status" value="1"/>
</dbReference>
<protein>
    <recommendedName>
        <fullName evidence="3">2-amino-4-hydroxy-6-hydroxymethyldihydropteridine diphosphokinase</fullName>
        <ecNumber evidence="3">2.7.6.3</ecNumber>
    </recommendedName>
</protein>
<keyword evidence="4" id="KW-0808">Transferase</keyword>
<dbReference type="Gene3D" id="3.30.70.560">
    <property type="entry name" value="7,8-Dihydro-6-hydroxymethylpterin-pyrophosphokinase HPPK"/>
    <property type="match status" value="1"/>
</dbReference>
<dbReference type="RefSeq" id="WP_077587607.1">
    <property type="nucleotide sequence ID" value="NZ_CP019640.1"/>
</dbReference>
<dbReference type="GO" id="GO:0046656">
    <property type="term" value="P:folic acid biosynthetic process"/>
    <property type="evidence" value="ECO:0007669"/>
    <property type="project" value="UniProtKB-KW"/>
</dbReference>
<name>A0A1Q2KUA6_9BACL</name>
<keyword evidence="6 10" id="KW-0418">Kinase</keyword>
<dbReference type="GO" id="GO:0016301">
    <property type="term" value="F:kinase activity"/>
    <property type="evidence" value="ECO:0007669"/>
    <property type="project" value="UniProtKB-KW"/>
</dbReference>
<dbReference type="SUPFAM" id="SSF55083">
    <property type="entry name" value="6-hydroxymethyl-7,8-dihydropterin pyrophosphokinase, HPPK"/>
    <property type="match status" value="1"/>
</dbReference>
<keyword evidence="8" id="KW-0289">Folate biosynthesis</keyword>
<organism evidence="10 11">
    <name type="scientific">Planococcus lenghuensis</name>
    <dbReference type="NCBI Taxonomy" id="2213202"/>
    <lineage>
        <taxon>Bacteria</taxon>
        <taxon>Bacillati</taxon>
        <taxon>Bacillota</taxon>
        <taxon>Bacilli</taxon>
        <taxon>Bacillales</taxon>
        <taxon>Caryophanaceae</taxon>
        <taxon>Planococcus</taxon>
    </lineage>
</organism>
<dbReference type="GO" id="GO:0046654">
    <property type="term" value="P:tetrahydrofolate biosynthetic process"/>
    <property type="evidence" value="ECO:0007669"/>
    <property type="project" value="UniProtKB-UniPathway"/>
</dbReference>
<proteinExistence type="predicted"/>
<evidence type="ECO:0000256" key="3">
    <source>
        <dbReference type="ARBA" id="ARBA00013253"/>
    </source>
</evidence>
<keyword evidence="5" id="KW-0547">Nucleotide-binding</keyword>
<accession>A0A1Q2KUA6</accession>
<dbReference type="AlphaFoldDB" id="A0A1Q2KUA6"/>
<dbReference type="GO" id="GO:0003848">
    <property type="term" value="F:2-amino-4-hydroxy-6-hydroxymethyldihydropteridine diphosphokinase activity"/>
    <property type="evidence" value="ECO:0007669"/>
    <property type="project" value="UniProtKB-EC"/>
</dbReference>
<gene>
    <name evidence="10" type="ORF">B0X71_00335</name>
</gene>
<evidence type="ECO:0000256" key="6">
    <source>
        <dbReference type="ARBA" id="ARBA00022777"/>
    </source>
</evidence>
<dbReference type="UniPathway" id="UPA00077">
    <property type="reaction ID" value="UER00155"/>
</dbReference>
<comment type="catalytic activity">
    <reaction evidence="1">
        <text>6-hydroxymethyl-7,8-dihydropterin + ATP = (7,8-dihydropterin-6-yl)methyl diphosphate + AMP + H(+)</text>
        <dbReference type="Rhea" id="RHEA:11412"/>
        <dbReference type="ChEBI" id="CHEBI:15378"/>
        <dbReference type="ChEBI" id="CHEBI:30616"/>
        <dbReference type="ChEBI" id="CHEBI:44841"/>
        <dbReference type="ChEBI" id="CHEBI:72950"/>
        <dbReference type="ChEBI" id="CHEBI:456215"/>
        <dbReference type="EC" id="2.7.6.3"/>
    </reaction>
</comment>
<keyword evidence="7" id="KW-0067">ATP-binding</keyword>
<dbReference type="Pfam" id="PF01288">
    <property type="entry name" value="HPPK"/>
    <property type="match status" value="1"/>
</dbReference>
<sequence length="172" mass="19703">MNRGYISLGSNMGNRLHMLQRAAGLLNAHSKVEVDGISSVYETEPVGFTDQQAFLNMVITVKTSLSSLELLKVCQVIEQQLHRERLVRWGPRTIDLDILLYNQDNMETEELTIPHPRMYERAFVLVPLLIMEPDLQDPRSGRLFKELVRAAEGDVQLYRTYPNLTVFLNASE</sequence>
<dbReference type="NCBIfam" id="TIGR01498">
    <property type="entry name" value="folK"/>
    <property type="match status" value="1"/>
</dbReference>
<feature type="domain" description="7,8-dihydro-6-hydroxymethylpterin-pyrophosphokinase" evidence="9">
    <location>
        <begin position="88"/>
        <end position="99"/>
    </location>
</feature>
<dbReference type="PANTHER" id="PTHR43071:SF1">
    <property type="entry name" value="2-AMINO-4-HYDROXY-6-HYDROXYMETHYLDIHYDROPTERIDINE PYROPHOSPHOKINASE"/>
    <property type="match status" value="1"/>
</dbReference>
<dbReference type="Proteomes" id="UP000188184">
    <property type="component" value="Chromosome"/>
</dbReference>
<dbReference type="PANTHER" id="PTHR43071">
    <property type="entry name" value="2-AMINO-4-HYDROXY-6-HYDROXYMETHYLDIHYDROPTERIDINE PYROPHOSPHOKINASE"/>
    <property type="match status" value="1"/>
</dbReference>
<evidence type="ECO:0000259" key="9">
    <source>
        <dbReference type="PROSITE" id="PS00794"/>
    </source>
</evidence>
<dbReference type="KEGG" id="pmar:B0X71_00335"/>
<dbReference type="EC" id="2.7.6.3" evidence="3"/>
<evidence type="ECO:0000256" key="8">
    <source>
        <dbReference type="ARBA" id="ARBA00022909"/>
    </source>
</evidence>
<evidence type="ECO:0000256" key="1">
    <source>
        <dbReference type="ARBA" id="ARBA00000198"/>
    </source>
</evidence>
<evidence type="ECO:0000313" key="10">
    <source>
        <dbReference type="EMBL" id="AQQ51733.1"/>
    </source>
</evidence>
<dbReference type="InterPro" id="IPR000550">
    <property type="entry name" value="Hppk"/>
</dbReference>
<keyword evidence="11" id="KW-1185">Reference proteome</keyword>
<evidence type="ECO:0000256" key="7">
    <source>
        <dbReference type="ARBA" id="ARBA00022840"/>
    </source>
</evidence>
<reference evidence="10 11" key="1">
    <citation type="submission" date="2017-02" db="EMBL/GenBank/DDBJ databases">
        <title>The complete genomic sequence of a novel cold adapted crude oil-degrading bacterium Planococcus qaidamina Y42.</title>
        <authorList>
            <person name="Yang R."/>
        </authorList>
    </citation>
    <scope>NUCLEOTIDE SEQUENCE [LARGE SCALE GENOMIC DNA]</scope>
    <source>
        <strain evidence="10 11">Y42</strain>
    </source>
</reference>
<evidence type="ECO:0000256" key="2">
    <source>
        <dbReference type="ARBA" id="ARBA00005051"/>
    </source>
</evidence>
<evidence type="ECO:0000313" key="11">
    <source>
        <dbReference type="Proteomes" id="UP000188184"/>
    </source>
</evidence>
<dbReference type="PROSITE" id="PS00794">
    <property type="entry name" value="HPPK"/>
    <property type="match status" value="1"/>
</dbReference>
<dbReference type="EMBL" id="CP019640">
    <property type="protein sequence ID" value="AQQ51733.1"/>
    <property type="molecule type" value="Genomic_DNA"/>
</dbReference>
<evidence type="ECO:0000256" key="5">
    <source>
        <dbReference type="ARBA" id="ARBA00022741"/>
    </source>
</evidence>
<dbReference type="InterPro" id="IPR035907">
    <property type="entry name" value="Hppk_sf"/>
</dbReference>
<dbReference type="OrthoDB" id="9808041at2"/>
<comment type="pathway">
    <text evidence="2">Cofactor biosynthesis; tetrahydrofolate biosynthesis; 2-amino-4-hydroxy-6-hydroxymethyl-7,8-dihydropteridine diphosphate from 7,8-dihydroneopterin triphosphate: step 4/4.</text>
</comment>
<evidence type="ECO:0000256" key="4">
    <source>
        <dbReference type="ARBA" id="ARBA00022679"/>
    </source>
</evidence>
<dbReference type="GO" id="GO:0005524">
    <property type="term" value="F:ATP binding"/>
    <property type="evidence" value="ECO:0007669"/>
    <property type="project" value="UniProtKB-KW"/>
</dbReference>